<dbReference type="PANTHER" id="PTHR30349:SF81">
    <property type="entry name" value="TYROSINE RECOMBINASE XERC"/>
    <property type="match status" value="1"/>
</dbReference>
<dbReference type="PANTHER" id="PTHR30349">
    <property type="entry name" value="PHAGE INTEGRASE-RELATED"/>
    <property type="match status" value="1"/>
</dbReference>
<comment type="subunit">
    <text evidence="10">Forms a cyclic heterotetrameric complex composed of two molecules of XerC and two molecules of XerD.</text>
</comment>
<comment type="function">
    <text evidence="10">Site-specific tyrosine recombinase, which acts by catalyzing the cutting and rejoining of the recombining DNA molecules. The XerC-XerD complex is essential to convert dimers of the bacterial chromosome into monomers to permit their segregation at cell division. It also contributes to the segregational stability of plasmids.</text>
</comment>
<keyword evidence="8 10" id="KW-0233">DNA recombination</keyword>
<feature type="domain" description="Core-binding (CB)" evidence="12">
    <location>
        <begin position="26"/>
        <end position="112"/>
    </location>
</feature>
<dbReference type="InterPro" id="IPR004107">
    <property type="entry name" value="Integrase_SAM-like_N"/>
</dbReference>
<dbReference type="SUPFAM" id="SSF56349">
    <property type="entry name" value="DNA breaking-rejoining enzymes"/>
    <property type="match status" value="1"/>
</dbReference>
<dbReference type="InterPro" id="IPR050090">
    <property type="entry name" value="Tyrosine_recombinase_XerCD"/>
</dbReference>
<dbReference type="InterPro" id="IPR010998">
    <property type="entry name" value="Integrase_recombinase_N"/>
</dbReference>
<sequence>MKISIFKENIINENHFLHIKKHNIHMKWPQAIIHYQNYLKIERGLSENSIANYTFDINKLVKWMVINDIKISPINIEKETLQEFIYTIAKELNPRSQSRIISGLKGFFNYLVFEEYRTTNPLDLIESPKIGRKLPDILSIEEIDAIISTIDLTKPQGERNRGIIEVLYGCGLRVSELINLKISDLFFDEGFIKVTGKGNKQRFVPIGSLTIKFIDIYRNEIRVHQVIKPNAQDTLFLNRRGNGLTRAMIFHIVKELTEKAGIHKKISPHTFRHSFATHLLENGADLRAIQQMLGHESITTTEIYTHIDKSHLTQIINNFHPRR</sequence>
<evidence type="ECO:0000256" key="1">
    <source>
        <dbReference type="ARBA" id="ARBA00004496"/>
    </source>
</evidence>
<dbReference type="GO" id="GO:0005737">
    <property type="term" value="C:cytoplasm"/>
    <property type="evidence" value="ECO:0007669"/>
    <property type="project" value="UniProtKB-SubCell"/>
</dbReference>
<evidence type="ECO:0000256" key="10">
    <source>
        <dbReference type="HAMAP-Rule" id="MF_01808"/>
    </source>
</evidence>
<dbReference type="GO" id="GO:0006313">
    <property type="term" value="P:DNA transposition"/>
    <property type="evidence" value="ECO:0007669"/>
    <property type="project" value="UniProtKB-UniRule"/>
</dbReference>
<proteinExistence type="inferred from homology"/>
<dbReference type="GO" id="GO:0051301">
    <property type="term" value="P:cell division"/>
    <property type="evidence" value="ECO:0007669"/>
    <property type="project" value="UniProtKB-KW"/>
</dbReference>
<evidence type="ECO:0000259" key="11">
    <source>
        <dbReference type="PROSITE" id="PS51898"/>
    </source>
</evidence>
<feature type="domain" description="Tyr recombinase" evidence="11">
    <location>
        <begin position="133"/>
        <end position="317"/>
    </location>
</feature>
<feature type="active site" evidence="10">
    <location>
        <position position="269"/>
    </location>
</feature>
<feature type="active site" evidence="10">
    <location>
        <position position="295"/>
    </location>
</feature>
<evidence type="ECO:0000259" key="12">
    <source>
        <dbReference type="PROSITE" id="PS51900"/>
    </source>
</evidence>
<evidence type="ECO:0000256" key="5">
    <source>
        <dbReference type="ARBA" id="ARBA00022829"/>
    </source>
</evidence>
<evidence type="ECO:0000313" key="13">
    <source>
        <dbReference type="EMBL" id="CBL80536.1"/>
    </source>
</evidence>
<comment type="similarity">
    <text evidence="10">Belongs to the 'phage' integrase family. XerC subfamily.</text>
</comment>
<dbReference type="PROSITE" id="PS51900">
    <property type="entry name" value="CB"/>
    <property type="match status" value="1"/>
</dbReference>
<evidence type="ECO:0000256" key="2">
    <source>
        <dbReference type="ARBA" id="ARBA00010450"/>
    </source>
</evidence>
<dbReference type="InterPro" id="IPR011932">
    <property type="entry name" value="Recomb_XerD"/>
</dbReference>
<dbReference type="GO" id="GO:0007059">
    <property type="term" value="P:chromosome segregation"/>
    <property type="evidence" value="ECO:0007669"/>
    <property type="project" value="UniProtKB-UniRule"/>
</dbReference>
<keyword evidence="4 10" id="KW-0132">Cell division</keyword>
<dbReference type="EMBL" id="FQ032802">
    <property type="protein sequence ID" value="CBL80536.1"/>
    <property type="molecule type" value="Genomic_DNA"/>
</dbReference>
<dbReference type="NCBIfam" id="TIGR02225">
    <property type="entry name" value="recomb_XerD"/>
    <property type="match status" value="1"/>
</dbReference>
<evidence type="ECO:0000256" key="8">
    <source>
        <dbReference type="ARBA" id="ARBA00023172"/>
    </source>
</evidence>
<keyword evidence="3 10" id="KW-0963">Cytoplasm</keyword>
<dbReference type="NCBIfam" id="NF001399">
    <property type="entry name" value="PRK00283.1"/>
    <property type="match status" value="1"/>
</dbReference>
<keyword evidence="7 10" id="KW-0238">DNA-binding</keyword>
<evidence type="ECO:0000256" key="9">
    <source>
        <dbReference type="ARBA" id="ARBA00023306"/>
    </source>
</evidence>
<evidence type="ECO:0000256" key="6">
    <source>
        <dbReference type="ARBA" id="ARBA00022908"/>
    </source>
</evidence>
<dbReference type="InterPro" id="IPR023009">
    <property type="entry name" value="Tyrosine_recombinase_XerC/XerD"/>
</dbReference>
<comment type="subcellular location">
    <subcellularLocation>
        <location evidence="1 10">Cytoplasm</location>
    </subcellularLocation>
</comment>
<gene>
    <name evidence="13" type="primary">xerD</name>
    <name evidence="10" type="synonym">xerC</name>
    <name evidence="13" type="ORF">S3_861_0014</name>
</gene>
<feature type="active site" evidence="10">
    <location>
        <position position="173"/>
    </location>
</feature>
<feature type="active site" description="O-(3'-phospho-DNA)-tyrosine intermediate" evidence="10">
    <location>
        <position position="304"/>
    </location>
</feature>
<dbReference type="CDD" id="cd00798">
    <property type="entry name" value="INT_XerDC_C"/>
    <property type="match status" value="1"/>
</dbReference>
<accession>F4MLH9</accession>
<name>F4MLH9_9BACT</name>
<dbReference type="Pfam" id="PF02899">
    <property type="entry name" value="Phage_int_SAM_1"/>
    <property type="match status" value="1"/>
</dbReference>
<keyword evidence="5 10" id="KW-0159">Chromosome partition</keyword>
<dbReference type="InterPro" id="IPR044068">
    <property type="entry name" value="CB"/>
</dbReference>
<dbReference type="Pfam" id="PF00589">
    <property type="entry name" value="Phage_integrase"/>
    <property type="match status" value="1"/>
</dbReference>
<comment type="similarity">
    <text evidence="2">Belongs to the 'phage' integrase family. XerD subfamily.</text>
</comment>
<dbReference type="AlphaFoldDB" id="F4MLH9"/>
<keyword evidence="9 10" id="KW-0131">Cell cycle</keyword>
<dbReference type="InterPro" id="IPR011010">
    <property type="entry name" value="DNA_brk_join_enz"/>
</dbReference>
<dbReference type="InterPro" id="IPR002104">
    <property type="entry name" value="Integrase_catalytic"/>
</dbReference>
<evidence type="ECO:0000256" key="7">
    <source>
        <dbReference type="ARBA" id="ARBA00023125"/>
    </source>
</evidence>
<feature type="active site" evidence="10">
    <location>
        <position position="197"/>
    </location>
</feature>
<dbReference type="GO" id="GO:0003677">
    <property type="term" value="F:DNA binding"/>
    <property type="evidence" value="ECO:0007669"/>
    <property type="project" value="UniProtKB-UniRule"/>
</dbReference>
<organism evidence="13">
    <name type="scientific">uncultured Flavobacteriia bacterium</name>
    <dbReference type="NCBI Taxonomy" id="212695"/>
    <lineage>
        <taxon>Bacteria</taxon>
        <taxon>Pseudomonadati</taxon>
        <taxon>Bacteroidota</taxon>
        <taxon>Flavobacteriia</taxon>
        <taxon>environmental samples</taxon>
    </lineage>
</organism>
<dbReference type="GO" id="GO:0009037">
    <property type="term" value="F:tyrosine-based site-specific recombinase activity"/>
    <property type="evidence" value="ECO:0007669"/>
    <property type="project" value="UniProtKB-UniRule"/>
</dbReference>
<dbReference type="PROSITE" id="PS51898">
    <property type="entry name" value="TYR_RECOMBINASE"/>
    <property type="match status" value="1"/>
</dbReference>
<evidence type="ECO:0000256" key="4">
    <source>
        <dbReference type="ARBA" id="ARBA00022618"/>
    </source>
</evidence>
<dbReference type="Gene3D" id="1.10.443.10">
    <property type="entry name" value="Intergrase catalytic core"/>
    <property type="match status" value="1"/>
</dbReference>
<keyword evidence="6 10" id="KW-0229">DNA integration</keyword>
<feature type="active site" evidence="10">
    <location>
        <position position="272"/>
    </location>
</feature>
<dbReference type="HAMAP" id="MF_01808">
    <property type="entry name" value="Recomb_XerC_XerD"/>
    <property type="match status" value="1"/>
</dbReference>
<dbReference type="Gene3D" id="1.10.150.130">
    <property type="match status" value="1"/>
</dbReference>
<evidence type="ECO:0000256" key="3">
    <source>
        <dbReference type="ARBA" id="ARBA00022490"/>
    </source>
</evidence>
<protein>
    <recommendedName>
        <fullName evidence="10">Tyrosine recombinase XerC</fullName>
    </recommendedName>
</protein>
<dbReference type="InterPro" id="IPR013762">
    <property type="entry name" value="Integrase-like_cat_sf"/>
</dbReference>
<dbReference type="NCBIfam" id="NF040815">
    <property type="entry name" value="recomb_XerA_Arch"/>
    <property type="match status" value="1"/>
</dbReference>
<reference evidence="13" key="2">
    <citation type="journal article" date="2012" name="Environ. Microbiol.">
        <title>Genomic content of uncultured Bacteroidetes from contrasting oceanic provinces in the North Atlantic Ocean.</title>
        <authorList>
            <person name="Gomez-Pereira P.R."/>
            <person name="Schuler M."/>
            <person name="Fuchs B.M."/>
            <person name="Bennke C."/>
            <person name="Teeling H."/>
            <person name="Waldmann J."/>
            <person name="Richter M."/>
            <person name="Barbe V."/>
            <person name="Bataille E."/>
            <person name="Glockner F.O."/>
            <person name="Amann R."/>
        </authorList>
    </citation>
    <scope>NUCLEOTIDE SEQUENCE</scope>
</reference>
<reference evidence="13" key="1">
    <citation type="submission" date="2010-04" db="EMBL/GenBank/DDBJ databases">
        <authorList>
            <person name="Genoscope - CEA"/>
        </authorList>
    </citation>
    <scope>NUCLEOTIDE SEQUENCE</scope>
</reference>